<protein>
    <submittedName>
        <fullName evidence="4">CNNM transmembrane domain-containing protein</fullName>
    </submittedName>
</protein>
<keyword evidence="3" id="KW-1185">Reference proteome</keyword>
<organism evidence="4">
    <name type="scientific">Rodentolepis nana</name>
    <name type="common">Dwarf tapeworm</name>
    <name type="synonym">Hymenolepis nana</name>
    <dbReference type="NCBI Taxonomy" id="102285"/>
    <lineage>
        <taxon>Eukaryota</taxon>
        <taxon>Metazoa</taxon>
        <taxon>Spiralia</taxon>
        <taxon>Lophotrochozoa</taxon>
        <taxon>Platyhelminthes</taxon>
        <taxon>Cestoda</taxon>
        <taxon>Eucestoda</taxon>
        <taxon>Cyclophyllidea</taxon>
        <taxon>Hymenolepididae</taxon>
        <taxon>Rodentolepis</taxon>
    </lineage>
</organism>
<dbReference type="OrthoDB" id="6258307at2759"/>
<reference evidence="2 3" key="2">
    <citation type="submission" date="2018-11" db="EMBL/GenBank/DDBJ databases">
        <authorList>
            <consortium name="Pathogen Informatics"/>
        </authorList>
    </citation>
    <scope>NUCLEOTIDE SEQUENCE [LARGE SCALE GENOMIC DNA]</scope>
</reference>
<proteinExistence type="predicted"/>
<evidence type="ECO:0000313" key="2">
    <source>
        <dbReference type="EMBL" id="VDO00220.1"/>
    </source>
</evidence>
<dbReference type="WBParaSite" id="HNAJ_0000436201-mRNA-1">
    <property type="protein sequence ID" value="HNAJ_0000436201-mRNA-1"/>
    <property type="gene ID" value="HNAJ_0000436201"/>
</dbReference>
<sequence>MGHVGCCFRKRLRVEKRQVLVTEELQRRISLKAHKLLNPESGKIQADGSGSWLVSESRFLKAKRLGVAACMLNCIGIISTMCGIVLLLMYFGTEPQQRTSLLNVITSFIQLKSACHPALIRPATPPST</sequence>
<feature type="transmembrane region" description="Helical" evidence="1">
    <location>
        <begin position="65"/>
        <end position="91"/>
    </location>
</feature>
<evidence type="ECO:0000313" key="4">
    <source>
        <dbReference type="WBParaSite" id="HNAJ_0000436201-mRNA-1"/>
    </source>
</evidence>
<keyword evidence="1" id="KW-0812">Transmembrane</keyword>
<dbReference type="Proteomes" id="UP000278807">
    <property type="component" value="Unassembled WGS sequence"/>
</dbReference>
<evidence type="ECO:0000256" key="1">
    <source>
        <dbReference type="SAM" id="Phobius"/>
    </source>
</evidence>
<reference evidence="4" key="1">
    <citation type="submission" date="2017-02" db="UniProtKB">
        <authorList>
            <consortium name="WormBaseParasite"/>
        </authorList>
    </citation>
    <scope>IDENTIFICATION</scope>
</reference>
<evidence type="ECO:0000313" key="3">
    <source>
        <dbReference type="Proteomes" id="UP000278807"/>
    </source>
</evidence>
<name>A0A0R3TBC3_RODNA</name>
<keyword evidence="1" id="KW-1133">Transmembrane helix</keyword>
<accession>A0A0R3TBC3</accession>
<gene>
    <name evidence="2" type="ORF">HNAJ_LOCUS4360</name>
</gene>
<dbReference type="EMBL" id="UZAE01003011">
    <property type="protein sequence ID" value="VDO00220.1"/>
    <property type="molecule type" value="Genomic_DNA"/>
</dbReference>
<dbReference type="AlphaFoldDB" id="A0A0R3TBC3"/>
<keyword evidence="1" id="KW-0472">Membrane</keyword>